<sequence length="105" mass="11492">MNGTLTIRKTYHSRVHAIFWGVDVTLEDGSPIELGEFGGTGYQMSAVTSIETNLSGVLMKLSDRQQSGVNLTVKLPEGVTITDDYKTMLTTKYTADGTIRAITFE</sequence>
<dbReference type="EMBL" id="LT840184">
    <property type="protein sequence ID" value="SMF91210.1"/>
    <property type="molecule type" value="Genomic_DNA"/>
</dbReference>
<accession>A0A1X7HQN1</accession>
<evidence type="ECO:0000313" key="2">
    <source>
        <dbReference type="Proteomes" id="UP000192940"/>
    </source>
</evidence>
<gene>
    <name evidence="1" type="ORF">SAMN05661091_5377</name>
</gene>
<proteinExistence type="predicted"/>
<reference evidence="2" key="1">
    <citation type="submission" date="2017-04" db="EMBL/GenBank/DDBJ databases">
        <authorList>
            <person name="Varghese N."/>
            <person name="Submissions S."/>
        </authorList>
    </citation>
    <scope>NUCLEOTIDE SEQUENCE [LARGE SCALE GENOMIC DNA]</scope>
    <source>
        <strain evidence="2">N3/975</strain>
    </source>
</reference>
<dbReference type="Proteomes" id="UP000192940">
    <property type="component" value="Chromosome I"/>
</dbReference>
<dbReference type="RefSeq" id="WP_208915997.1">
    <property type="nucleotide sequence ID" value="NZ_LT840184.1"/>
</dbReference>
<dbReference type="AlphaFoldDB" id="A0A1X7HQN1"/>
<protein>
    <submittedName>
        <fullName evidence="1">Uncharacterized protein</fullName>
    </submittedName>
</protein>
<name>A0A1X7HQN1_9BACL</name>
<evidence type="ECO:0000313" key="1">
    <source>
        <dbReference type="EMBL" id="SMF91210.1"/>
    </source>
</evidence>
<keyword evidence="2" id="KW-1185">Reference proteome</keyword>
<dbReference type="STRING" id="1313296.SAMN05661091_5377"/>
<organism evidence="1 2">
    <name type="scientific">Paenibacillus uliginis N3/975</name>
    <dbReference type="NCBI Taxonomy" id="1313296"/>
    <lineage>
        <taxon>Bacteria</taxon>
        <taxon>Bacillati</taxon>
        <taxon>Bacillota</taxon>
        <taxon>Bacilli</taxon>
        <taxon>Bacillales</taxon>
        <taxon>Paenibacillaceae</taxon>
        <taxon>Paenibacillus</taxon>
    </lineage>
</organism>